<proteinExistence type="predicted"/>
<gene>
    <name evidence="1" type="ORF">FHX34_10533</name>
</gene>
<dbReference type="OrthoDB" id="9792518at2"/>
<dbReference type="AlphaFoldDB" id="A0A561VKL0"/>
<dbReference type="InterPro" id="IPR056238">
    <property type="entry name" value="YunG-like"/>
</dbReference>
<accession>A0A561VKL0</accession>
<name>A0A561VKL0_ACTTI</name>
<comment type="caution">
    <text evidence="1">The sequence shown here is derived from an EMBL/GenBank/DDBJ whole genome shotgun (WGS) entry which is preliminary data.</text>
</comment>
<dbReference type="EMBL" id="VIWY01000005">
    <property type="protein sequence ID" value="TWG12166.1"/>
    <property type="molecule type" value="Genomic_DNA"/>
</dbReference>
<sequence length="140" mass="15395">MVHTDELRTILRDAWGRDTCDPHDLADWTPGNPARGQCGVTALVVHELLGGSLVLGEVMVAGTRVGHHYWNRLPDGREVDFTADQFRPEETVTGGVLQQPPAGGPRRCREQWELLRGRVLAAVQGRPRSVTDGGTPNRAR</sequence>
<reference evidence="1 2" key="1">
    <citation type="submission" date="2019-06" db="EMBL/GenBank/DDBJ databases">
        <title>Sequencing the genomes of 1000 actinobacteria strains.</title>
        <authorList>
            <person name="Klenk H.-P."/>
        </authorList>
    </citation>
    <scope>NUCLEOTIDE SEQUENCE [LARGE SCALE GENOMIC DNA]</scope>
    <source>
        <strain evidence="1 2">DSM 43866</strain>
    </source>
</reference>
<organism evidence="1 2">
    <name type="scientific">Actinoplanes teichomyceticus</name>
    <dbReference type="NCBI Taxonomy" id="1867"/>
    <lineage>
        <taxon>Bacteria</taxon>
        <taxon>Bacillati</taxon>
        <taxon>Actinomycetota</taxon>
        <taxon>Actinomycetes</taxon>
        <taxon>Micromonosporales</taxon>
        <taxon>Micromonosporaceae</taxon>
        <taxon>Actinoplanes</taxon>
    </lineage>
</organism>
<dbReference type="Pfam" id="PF24585">
    <property type="entry name" value="YunG"/>
    <property type="match status" value="1"/>
</dbReference>
<dbReference type="RefSeq" id="WP_122979194.1">
    <property type="nucleotide sequence ID" value="NZ_BOMX01000099.1"/>
</dbReference>
<dbReference type="Proteomes" id="UP000320239">
    <property type="component" value="Unassembled WGS sequence"/>
</dbReference>
<keyword evidence="2" id="KW-1185">Reference proteome</keyword>
<evidence type="ECO:0000313" key="1">
    <source>
        <dbReference type="EMBL" id="TWG12166.1"/>
    </source>
</evidence>
<protein>
    <submittedName>
        <fullName evidence="1">Uncharacterized protein</fullName>
    </submittedName>
</protein>
<evidence type="ECO:0000313" key="2">
    <source>
        <dbReference type="Proteomes" id="UP000320239"/>
    </source>
</evidence>